<keyword evidence="4" id="KW-1185">Reference proteome</keyword>
<evidence type="ECO:0000313" key="3">
    <source>
        <dbReference type="EMBL" id="PPQ82122.1"/>
    </source>
</evidence>
<sequence length="916" mass="105312">MADWERISAKVEEKMRGWEWEGGIGDEEDFESAAEWLTKCLSTTIEEEVELTKPLPDEKRWWTRELEELKKAKNRLASKAFKMRAWVDAEVHQRAKRAARRFAEEVLRAKRERWEEWLNEASTRDLWTANGYLKSPVGDGGRTRIPTLRVYNDFDEEIEVTDNGEKAKVLARTFFPPPPNWDRDDEQEGRRRREYPDPLPDPEELTEATVERHIKKMLPYKACGPDGIPNVAKTRLKFDDYLSHEIPINNGIGQGDPMSMILYIIYNASLLEIVDREEGEDVIGFVDDIAMVAEGEDTEEAVEKLWLLMNQEGGGMSWSEGHNSRFEVSKSVVMHLTRGREREEWNEETGEGILVLEMGGEVVKRVRSFKYLGVQVDDQLNWKAQAAKVQEKATKWTLQFKRLSKPATGINLRLMRQLYNATVVPKVTYAIDVWYTPPTKPTNGKKNTGSVGIMKKLTRIQRMATLTITGAPRTTPTEVLDAHAGVLPLDLRLLQICHRNLTRLVSLPQSHPLNEIIAREVEKPPKRHPTQIYRLTKIFDIDPRLVEKVEIAPRRPRGLSKTVKVTKRKSGEKAKQEEKRDAAEVRVYTDGGGKEKWVAAAVAYHRGEKEECAREGYVLGRASRHTVLEAELTGILLAMHMLAGAEMEEGNTASIYTDSQEAIQRIRDRSRKTGQKLVEAIYHTARGIKGVVKIRWVPAHDGVAGNERADRLVKEIEEGKTEPSIWEDLPTYLQHETPINADAEKESYKKELERMWNERWGRKEKRRRGDCMEEEVPLKEFHKAAKGLTRAQTSMIIQARSDHLPLNARLFMINKSNTSKCPRCTELRGGMRAEENVQHVVYECKGHRRIRRELWKAVGKINASIREMTANTEHAKALADFLIGTGRMGKKWEERDMQDKRREEEGQRALETIEEE</sequence>
<feature type="region of interest" description="Disordered" evidence="1">
    <location>
        <begin position="892"/>
        <end position="916"/>
    </location>
</feature>
<protein>
    <recommendedName>
        <fullName evidence="2">RNase H type-1 domain-containing protein</fullName>
    </recommendedName>
</protein>
<reference evidence="3 4" key="1">
    <citation type="journal article" date="2018" name="Evol. Lett.">
        <title>Horizontal gene cluster transfer increased hallucinogenic mushroom diversity.</title>
        <authorList>
            <person name="Reynolds H.T."/>
            <person name="Vijayakumar V."/>
            <person name="Gluck-Thaler E."/>
            <person name="Korotkin H.B."/>
            <person name="Matheny P.B."/>
            <person name="Slot J.C."/>
        </authorList>
    </citation>
    <scope>NUCLEOTIDE SEQUENCE [LARGE SCALE GENOMIC DNA]</scope>
    <source>
        <strain evidence="3 4">2629</strain>
    </source>
</reference>
<dbReference type="PANTHER" id="PTHR33481">
    <property type="entry name" value="REVERSE TRANSCRIPTASE"/>
    <property type="match status" value="1"/>
</dbReference>
<evidence type="ECO:0000259" key="2">
    <source>
        <dbReference type="PROSITE" id="PS50879"/>
    </source>
</evidence>
<evidence type="ECO:0000313" key="4">
    <source>
        <dbReference type="Proteomes" id="UP000284842"/>
    </source>
</evidence>
<dbReference type="STRING" id="181874.A0A409WUE7"/>
<feature type="region of interest" description="Disordered" evidence="1">
    <location>
        <begin position="173"/>
        <end position="203"/>
    </location>
</feature>
<evidence type="ECO:0000256" key="1">
    <source>
        <dbReference type="SAM" id="MobiDB-lite"/>
    </source>
</evidence>
<name>A0A409WUE7_9AGAR</name>
<dbReference type="InterPro" id="IPR012337">
    <property type="entry name" value="RNaseH-like_sf"/>
</dbReference>
<dbReference type="InterPro" id="IPR002156">
    <property type="entry name" value="RNaseH_domain"/>
</dbReference>
<organism evidence="3 4">
    <name type="scientific">Panaeolus cyanescens</name>
    <dbReference type="NCBI Taxonomy" id="181874"/>
    <lineage>
        <taxon>Eukaryota</taxon>
        <taxon>Fungi</taxon>
        <taxon>Dikarya</taxon>
        <taxon>Basidiomycota</taxon>
        <taxon>Agaricomycotina</taxon>
        <taxon>Agaricomycetes</taxon>
        <taxon>Agaricomycetidae</taxon>
        <taxon>Agaricales</taxon>
        <taxon>Agaricineae</taxon>
        <taxon>Galeropsidaceae</taxon>
        <taxon>Panaeolus</taxon>
    </lineage>
</organism>
<proteinExistence type="predicted"/>
<dbReference type="EMBL" id="NHTK01005202">
    <property type="protein sequence ID" value="PPQ82122.1"/>
    <property type="molecule type" value="Genomic_DNA"/>
</dbReference>
<dbReference type="SUPFAM" id="SSF53098">
    <property type="entry name" value="Ribonuclease H-like"/>
    <property type="match status" value="1"/>
</dbReference>
<dbReference type="AlphaFoldDB" id="A0A409WUE7"/>
<accession>A0A409WUE7</accession>
<feature type="compositionally biased region" description="Basic and acidic residues" evidence="1">
    <location>
        <begin position="892"/>
        <end position="908"/>
    </location>
</feature>
<dbReference type="InParanoid" id="A0A409WUE7"/>
<dbReference type="Proteomes" id="UP000284842">
    <property type="component" value="Unassembled WGS sequence"/>
</dbReference>
<dbReference type="Gene3D" id="3.30.420.10">
    <property type="entry name" value="Ribonuclease H-like superfamily/Ribonuclease H"/>
    <property type="match status" value="1"/>
</dbReference>
<dbReference type="GO" id="GO:0003676">
    <property type="term" value="F:nucleic acid binding"/>
    <property type="evidence" value="ECO:0007669"/>
    <property type="project" value="InterPro"/>
</dbReference>
<dbReference type="OrthoDB" id="3261136at2759"/>
<dbReference type="CDD" id="cd09276">
    <property type="entry name" value="Rnase_HI_RT_non_LTR"/>
    <property type="match status" value="1"/>
</dbReference>
<feature type="domain" description="RNase H type-1" evidence="2">
    <location>
        <begin position="581"/>
        <end position="718"/>
    </location>
</feature>
<dbReference type="PANTHER" id="PTHR33481:SF1">
    <property type="entry name" value="ENDONUCLEASE_EXONUCLEASE_PHOSPHATASE DOMAIN-CONTAINING PROTEIN-RELATED"/>
    <property type="match status" value="1"/>
</dbReference>
<dbReference type="PROSITE" id="PS50879">
    <property type="entry name" value="RNASE_H_1"/>
    <property type="match status" value="1"/>
</dbReference>
<dbReference type="GO" id="GO:0004523">
    <property type="term" value="F:RNA-DNA hybrid ribonuclease activity"/>
    <property type="evidence" value="ECO:0007669"/>
    <property type="project" value="InterPro"/>
</dbReference>
<dbReference type="Pfam" id="PF00075">
    <property type="entry name" value="RNase_H"/>
    <property type="match status" value="1"/>
</dbReference>
<comment type="caution">
    <text evidence="3">The sequence shown here is derived from an EMBL/GenBank/DDBJ whole genome shotgun (WGS) entry which is preliminary data.</text>
</comment>
<dbReference type="InterPro" id="IPR036397">
    <property type="entry name" value="RNaseH_sf"/>
</dbReference>
<gene>
    <name evidence="3" type="ORF">CVT24_012427</name>
</gene>